<evidence type="ECO:0000313" key="8">
    <source>
        <dbReference type="EMBL" id="KAK4743829.1"/>
    </source>
</evidence>
<evidence type="ECO:0000256" key="1">
    <source>
        <dbReference type="ARBA" id="ARBA00004123"/>
    </source>
</evidence>
<feature type="compositionally biased region" description="Polar residues" evidence="6">
    <location>
        <begin position="196"/>
        <end position="205"/>
    </location>
</feature>
<dbReference type="GO" id="GO:0043565">
    <property type="term" value="F:sequence-specific DNA binding"/>
    <property type="evidence" value="ECO:0007669"/>
    <property type="project" value="TreeGrafter"/>
</dbReference>
<comment type="caution">
    <text evidence="8">The sequence shown here is derived from an EMBL/GenBank/DDBJ whole genome shotgun (WGS) entry which is preliminary data.</text>
</comment>
<keyword evidence="3" id="KW-0238">DNA-binding</keyword>
<evidence type="ECO:0000259" key="7">
    <source>
        <dbReference type="PROSITE" id="PS51369"/>
    </source>
</evidence>
<feature type="region of interest" description="Disordered" evidence="6">
    <location>
        <begin position="25"/>
        <end position="45"/>
    </location>
</feature>
<dbReference type="InterPro" id="IPR005333">
    <property type="entry name" value="Transcription_factor_TCP"/>
</dbReference>
<keyword evidence="9" id="KW-1185">Reference proteome</keyword>
<dbReference type="PROSITE" id="PS51369">
    <property type="entry name" value="TCP"/>
    <property type="match status" value="1"/>
</dbReference>
<feature type="compositionally biased region" description="Polar residues" evidence="6">
    <location>
        <begin position="25"/>
        <end position="41"/>
    </location>
</feature>
<dbReference type="AlphaFoldDB" id="A0AAN7JHD8"/>
<gene>
    <name evidence="8" type="ORF">SAY87_010141</name>
</gene>
<proteinExistence type="predicted"/>
<feature type="domain" description="TCP" evidence="7">
    <location>
        <begin position="71"/>
        <end position="125"/>
    </location>
</feature>
<comment type="subcellular location">
    <subcellularLocation>
        <location evidence="1">Nucleus</location>
    </subcellularLocation>
</comment>
<keyword evidence="5" id="KW-0539">Nucleus</keyword>
<feature type="region of interest" description="Disordered" evidence="6">
    <location>
        <begin position="59"/>
        <end position="80"/>
    </location>
</feature>
<feature type="region of interest" description="Disordered" evidence="6">
    <location>
        <begin position="239"/>
        <end position="259"/>
    </location>
</feature>
<evidence type="ECO:0000256" key="4">
    <source>
        <dbReference type="ARBA" id="ARBA00023163"/>
    </source>
</evidence>
<feature type="compositionally biased region" description="Basic and acidic residues" evidence="6">
    <location>
        <begin position="70"/>
        <end position="80"/>
    </location>
</feature>
<feature type="region of interest" description="Disordered" evidence="6">
    <location>
        <begin position="272"/>
        <end position="293"/>
    </location>
</feature>
<evidence type="ECO:0000313" key="9">
    <source>
        <dbReference type="Proteomes" id="UP001345219"/>
    </source>
</evidence>
<dbReference type="EMBL" id="JAXIOK010000022">
    <property type="protein sequence ID" value="KAK4743829.1"/>
    <property type="molecule type" value="Genomic_DNA"/>
</dbReference>
<evidence type="ECO:0000256" key="6">
    <source>
        <dbReference type="SAM" id="MobiDB-lite"/>
    </source>
</evidence>
<keyword evidence="4" id="KW-0804">Transcription</keyword>
<dbReference type="Proteomes" id="UP001345219">
    <property type="component" value="Chromosome 9"/>
</dbReference>
<evidence type="ECO:0000256" key="3">
    <source>
        <dbReference type="ARBA" id="ARBA00023125"/>
    </source>
</evidence>
<keyword evidence="2" id="KW-0805">Transcription regulation</keyword>
<protein>
    <recommendedName>
        <fullName evidence="7">TCP domain-containing protein</fullName>
    </recommendedName>
</protein>
<dbReference type="PANTHER" id="PTHR31072">
    <property type="entry name" value="TRANSCRIPTION FACTOR TCP4-RELATED"/>
    <property type="match status" value="1"/>
</dbReference>
<organism evidence="8 9">
    <name type="scientific">Trapa incisa</name>
    <dbReference type="NCBI Taxonomy" id="236973"/>
    <lineage>
        <taxon>Eukaryota</taxon>
        <taxon>Viridiplantae</taxon>
        <taxon>Streptophyta</taxon>
        <taxon>Embryophyta</taxon>
        <taxon>Tracheophyta</taxon>
        <taxon>Spermatophyta</taxon>
        <taxon>Magnoliopsida</taxon>
        <taxon>eudicotyledons</taxon>
        <taxon>Gunneridae</taxon>
        <taxon>Pentapetalae</taxon>
        <taxon>rosids</taxon>
        <taxon>malvids</taxon>
        <taxon>Myrtales</taxon>
        <taxon>Lythraceae</taxon>
        <taxon>Trapa</taxon>
    </lineage>
</organism>
<sequence length="293" mass="31130">MDYAKGSTWQPAQKAPYFLNRQLHQPSNNMNAADPNNSISSKPLEVKDSRIALVERDEATKRQLAPKRSSNKDRHTKVEGRGRRIRMPALCAARIFQLTRELGHKSDGETIQWLLQQAEPSIIAATGTGTIPASAIAMAGPAAASSQHHGASISAPWAAAVRMGPTLQHNHQLGPTEFWPPSSSGPSILGGEGFPPTNTTTVGTSGNINLNNMGLVSFASILSSPPQVVVPGLELGLSHQEVGHPHQGGGGSSGVHFNPHTLNQIYQQIGQSRVHNQPHQPPPNEDSPGSAGN</sequence>
<feature type="region of interest" description="Disordered" evidence="6">
    <location>
        <begin position="168"/>
        <end position="205"/>
    </location>
</feature>
<name>A0AAN7JHD8_9MYRT</name>
<dbReference type="PANTHER" id="PTHR31072:SF170">
    <property type="entry name" value="TRANSCRIPTION FACTOR TCP15-RELATED"/>
    <property type="match status" value="1"/>
</dbReference>
<dbReference type="GO" id="GO:0005634">
    <property type="term" value="C:nucleus"/>
    <property type="evidence" value="ECO:0007669"/>
    <property type="project" value="UniProtKB-SubCell"/>
</dbReference>
<reference evidence="8 9" key="1">
    <citation type="journal article" date="2023" name="Hortic Res">
        <title>Pangenome of water caltrop reveals structural variations and asymmetric subgenome divergence after allopolyploidization.</title>
        <authorList>
            <person name="Zhang X."/>
            <person name="Chen Y."/>
            <person name="Wang L."/>
            <person name="Yuan Y."/>
            <person name="Fang M."/>
            <person name="Shi L."/>
            <person name="Lu R."/>
            <person name="Comes H.P."/>
            <person name="Ma Y."/>
            <person name="Chen Y."/>
            <person name="Huang G."/>
            <person name="Zhou Y."/>
            <person name="Zheng Z."/>
            <person name="Qiu Y."/>
        </authorList>
    </citation>
    <scope>NUCLEOTIDE SEQUENCE [LARGE SCALE GENOMIC DNA]</scope>
    <source>
        <tissue evidence="8">Roots</tissue>
    </source>
</reference>
<dbReference type="GO" id="GO:0003700">
    <property type="term" value="F:DNA-binding transcription factor activity"/>
    <property type="evidence" value="ECO:0007669"/>
    <property type="project" value="InterPro"/>
</dbReference>
<evidence type="ECO:0000256" key="2">
    <source>
        <dbReference type="ARBA" id="ARBA00023015"/>
    </source>
</evidence>
<dbReference type="InterPro" id="IPR017887">
    <property type="entry name" value="TF_TCP_subgr"/>
</dbReference>
<accession>A0AAN7JHD8</accession>
<evidence type="ECO:0000256" key="5">
    <source>
        <dbReference type="ARBA" id="ARBA00023242"/>
    </source>
</evidence>
<dbReference type="Pfam" id="PF03634">
    <property type="entry name" value="TCP"/>
    <property type="match status" value="1"/>
</dbReference>